<organism evidence="9 10">
    <name type="scientific">Caenorhabditis bovis</name>
    <dbReference type="NCBI Taxonomy" id="2654633"/>
    <lineage>
        <taxon>Eukaryota</taxon>
        <taxon>Metazoa</taxon>
        <taxon>Ecdysozoa</taxon>
        <taxon>Nematoda</taxon>
        <taxon>Chromadorea</taxon>
        <taxon>Rhabditida</taxon>
        <taxon>Rhabditina</taxon>
        <taxon>Rhabditomorpha</taxon>
        <taxon>Rhabditoidea</taxon>
        <taxon>Rhabditidae</taxon>
        <taxon>Peloderinae</taxon>
        <taxon>Caenorhabditis</taxon>
    </lineage>
</organism>
<feature type="transmembrane region" description="Helical" evidence="8">
    <location>
        <begin position="213"/>
        <end position="236"/>
    </location>
</feature>
<keyword evidence="5 7" id="KW-0472">Membrane</keyword>
<comment type="similarity">
    <text evidence="6 7">Belongs to the Vang family.</text>
</comment>
<name>A0A8S1EGA1_9PELO</name>
<feature type="transmembrane region" description="Helical" evidence="8">
    <location>
        <begin position="101"/>
        <end position="127"/>
    </location>
</feature>
<evidence type="ECO:0000313" key="10">
    <source>
        <dbReference type="Proteomes" id="UP000494206"/>
    </source>
</evidence>
<evidence type="ECO:0000256" key="5">
    <source>
        <dbReference type="ARBA" id="ARBA00023136"/>
    </source>
</evidence>
<evidence type="ECO:0000256" key="7">
    <source>
        <dbReference type="PIRNR" id="PIRNR007991"/>
    </source>
</evidence>
<feature type="transmembrane region" description="Helical" evidence="8">
    <location>
        <begin position="147"/>
        <end position="167"/>
    </location>
</feature>
<dbReference type="PIRSF" id="PIRSF007991">
    <property type="entry name" value="Strabismus"/>
    <property type="match status" value="1"/>
</dbReference>
<dbReference type="EMBL" id="CADEPM010000002">
    <property type="protein sequence ID" value="CAB3399760.1"/>
    <property type="molecule type" value="Genomic_DNA"/>
</dbReference>
<keyword evidence="4 8" id="KW-1133">Transmembrane helix</keyword>
<reference evidence="9 10" key="1">
    <citation type="submission" date="2020-04" db="EMBL/GenBank/DDBJ databases">
        <authorList>
            <person name="Laetsch R D."/>
            <person name="Stevens L."/>
            <person name="Kumar S."/>
            <person name="Blaxter L. M."/>
        </authorList>
    </citation>
    <scope>NUCLEOTIDE SEQUENCE [LARGE SCALE GENOMIC DNA]</scope>
</reference>
<dbReference type="AlphaFoldDB" id="A0A8S1EGA1"/>
<proteinExistence type="inferred from homology"/>
<keyword evidence="3 8" id="KW-0812">Transmembrane</keyword>
<evidence type="ECO:0000256" key="3">
    <source>
        <dbReference type="ARBA" id="ARBA00022692"/>
    </source>
</evidence>
<keyword evidence="2 7" id="KW-1003">Cell membrane</keyword>
<dbReference type="OrthoDB" id="8887313at2759"/>
<dbReference type="GO" id="GO:0005886">
    <property type="term" value="C:plasma membrane"/>
    <property type="evidence" value="ECO:0007669"/>
    <property type="project" value="UniProtKB-SubCell"/>
</dbReference>
<evidence type="ECO:0000256" key="4">
    <source>
        <dbReference type="ARBA" id="ARBA00022989"/>
    </source>
</evidence>
<dbReference type="InterPro" id="IPR009539">
    <property type="entry name" value="VANGL"/>
</dbReference>
<comment type="caution">
    <text evidence="9">The sequence shown here is derived from an EMBL/GenBank/DDBJ whole genome shotgun (WGS) entry which is preliminary data.</text>
</comment>
<dbReference type="Proteomes" id="UP000494206">
    <property type="component" value="Unassembled WGS sequence"/>
</dbReference>
<sequence>MSSGEGRRHMKDSRSCVSGYRYDPKIKNMRPRYAQSEIGEPFLPRFSAIASEGQKIHQPIDDWADNTTVITGVTTDSFTMDEKVAYHPPIGRVVGRRCSRIFWLISSSLICFLAVVSAPVMCAIPLVSPHFGISMPPIQCDIDCEGLIFLMFAKTAFLVIAIAVLHWRKAAADMPRLYFARAALTFLVLFILFAFWLFYIVRIFIEKYDNYKYIVSYSISLLDALLWTHYLSVILLELRRLRTQFIVTIVRDPDGESKTMNVGSGSIQEIATEILKFYVTNFPSYNIYLDKARQSAVAKQVGIQGSTAGFKMYNIEQFGGQETVSEVNARALMEAAARRRIGGYSEVMQEEMEFEKRLKKRKYRLIAAAEDAFSHVQTSSENGTGQKNGMQNQMDSLTAAQNVFTWIVRPLTKYLKTTRLQPRHPSESVTRHIERCLTLKLSHRTFLQRFFSDRFPIQDVVSESKWSLICAESVTRSIDHGMTLVLKSHNQDIDCGVQLVCTISSIPFFNLTEQSHSGASKFALRISNESSV</sequence>
<feature type="transmembrane region" description="Helical" evidence="8">
    <location>
        <begin position="179"/>
        <end position="201"/>
    </location>
</feature>
<evidence type="ECO:0000256" key="8">
    <source>
        <dbReference type="SAM" id="Phobius"/>
    </source>
</evidence>
<gene>
    <name evidence="9" type="ORF">CBOVIS_LOCUS2832</name>
</gene>
<comment type="subcellular location">
    <subcellularLocation>
        <location evidence="1">Cell membrane</location>
        <topology evidence="1">Multi-pass membrane protein</topology>
    </subcellularLocation>
</comment>
<evidence type="ECO:0000313" key="9">
    <source>
        <dbReference type="EMBL" id="CAB3399760.1"/>
    </source>
</evidence>
<evidence type="ECO:0000256" key="6">
    <source>
        <dbReference type="ARBA" id="ARBA00025718"/>
    </source>
</evidence>
<dbReference type="PANTHER" id="PTHR20886">
    <property type="entry name" value="VANG-LIKE PROTEIN"/>
    <property type="match status" value="1"/>
</dbReference>
<dbReference type="Pfam" id="PF06638">
    <property type="entry name" value="Strabismus"/>
    <property type="match status" value="1"/>
</dbReference>
<evidence type="ECO:0000256" key="2">
    <source>
        <dbReference type="ARBA" id="ARBA00022475"/>
    </source>
</evidence>
<keyword evidence="10" id="KW-1185">Reference proteome</keyword>
<evidence type="ECO:0000256" key="1">
    <source>
        <dbReference type="ARBA" id="ARBA00004651"/>
    </source>
</evidence>
<accession>A0A8S1EGA1</accession>
<protein>
    <recommendedName>
        <fullName evidence="7">Vang-like protein</fullName>
    </recommendedName>
</protein>